<evidence type="ECO:0000256" key="2">
    <source>
        <dbReference type="ARBA" id="ARBA00022842"/>
    </source>
</evidence>
<feature type="region of interest" description="Disordered" evidence="3">
    <location>
        <begin position="482"/>
        <end position="568"/>
    </location>
</feature>
<evidence type="ECO:0000256" key="1">
    <source>
        <dbReference type="ARBA" id="ARBA00022723"/>
    </source>
</evidence>
<feature type="compositionally biased region" description="Basic and acidic residues" evidence="3">
    <location>
        <begin position="413"/>
        <end position="435"/>
    </location>
</feature>
<sequence length="568" mass="61828">MTDKETELKVDISFNMINSVRAAELIRIFMRTYPCLPYLVFVLKQFLLQRNLNEVWTGGLSSYALILMVVRFLQASSTRVSAYPDRSNLGALLLEFFELYGRLFNYLHTAIRVTNGGQYVRKEVVQQNMEHGLHPSILCIEDPLCPGNDVGRRSYCALQVKQAFEYAYVVLSHAVLPQFHFLHGRTDVTYLGRIIRMSKKSLEARERIRDFALRMQDSVKSNVLSLEAESESQQAGVNGAVQMNATVSPVSTALWPPTGIPYLFAPGLSLLVPGQLALSTVKTTTLPGATIPSWPIAANQPLMVPLQFIPQPVSQNEESTVTLSPLTVPTTTTTTTEKATATKAVSDASPEVESVTNLAADSNESQAPNRGSFDDETGLFSTLNENHGNVDKPGEYSVLAEELASLSTYTSKDSPEKNTCEASHAHSQEHQDCKRRCLRSKSPLDQHQPPPGVVASSSEPPDSAICSMTYPTASGGNVKITYSTEPSFPNVPTIRSRKSATVNAQKARHPSAPVTSNPRDVASVSRSVRFAGPHGGPADTSMTVGTVLSGTSNAVPKRQSTGSRRGNK</sequence>
<dbReference type="GO" id="GO:0003729">
    <property type="term" value="F:mRNA binding"/>
    <property type="evidence" value="ECO:0007669"/>
    <property type="project" value="TreeGrafter"/>
</dbReference>
<comment type="caution">
    <text evidence="5">The sequence shown here is derived from an EMBL/GenBank/DDBJ whole genome shotgun (WGS) entry which is preliminary data.</text>
</comment>
<dbReference type="EMBL" id="SUNJ01009075">
    <property type="protein sequence ID" value="TPP60710.1"/>
    <property type="molecule type" value="Genomic_DNA"/>
</dbReference>
<reference evidence="5 6" key="1">
    <citation type="submission" date="2019-04" db="EMBL/GenBank/DDBJ databases">
        <title>Annotation for the trematode Fasciola gigantica.</title>
        <authorList>
            <person name="Choi Y.-J."/>
        </authorList>
    </citation>
    <scope>NUCLEOTIDE SEQUENCE [LARGE SCALE GENOMIC DNA]</scope>
    <source>
        <strain evidence="5">Uganda_cow_1</strain>
    </source>
</reference>
<dbReference type="GO" id="GO:0046872">
    <property type="term" value="F:metal ion binding"/>
    <property type="evidence" value="ECO:0007669"/>
    <property type="project" value="UniProtKB-KW"/>
</dbReference>
<dbReference type="PANTHER" id="PTHR23092">
    <property type="entry name" value="POLY(A) RNA POLYMERASE"/>
    <property type="match status" value="1"/>
</dbReference>
<dbReference type="GO" id="GO:0005730">
    <property type="term" value="C:nucleolus"/>
    <property type="evidence" value="ECO:0007669"/>
    <property type="project" value="TreeGrafter"/>
</dbReference>
<dbReference type="STRING" id="46835.A0A504YSF8"/>
<evidence type="ECO:0000259" key="4">
    <source>
        <dbReference type="Pfam" id="PF03828"/>
    </source>
</evidence>
<accession>A0A504YSF8</accession>
<dbReference type="PANTHER" id="PTHR23092:SF15">
    <property type="entry name" value="INACTIVE NON-CANONICAL POLY(A) RNA POLYMERASE PROTEIN TRF4-2-RELATED"/>
    <property type="match status" value="1"/>
</dbReference>
<dbReference type="InterPro" id="IPR045862">
    <property type="entry name" value="Trf4-like"/>
</dbReference>
<dbReference type="GO" id="GO:1990817">
    <property type="term" value="F:poly(A) RNA polymerase activity"/>
    <property type="evidence" value="ECO:0007669"/>
    <property type="project" value="InterPro"/>
</dbReference>
<dbReference type="AlphaFoldDB" id="A0A504YSF8"/>
<feature type="compositionally biased region" description="Low complexity" evidence="3">
    <location>
        <begin position="327"/>
        <end position="343"/>
    </location>
</feature>
<dbReference type="Pfam" id="PF03828">
    <property type="entry name" value="PAP_assoc"/>
    <property type="match status" value="1"/>
</dbReference>
<keyword evidence="6" id="KW-1185">Reference proteome</keyword>
<dbReference type="GO" id="GO:0031123">
    <property type="term" value="P:RNA 3'-end processing"/>
    <property type="evidence" value="ECO:0007669"/>
    <property type="project" value="TreeGrafter"/>
</dbReference>
<organism evidence="5 6">
    <name type="scientific">Fasciola gigantica</name>
    <name type="common">Giant liver fluke</name>
    <dbReference type="NCBI Taxonomy" id="46835"/>
    <lineage>
        <taxon>Eukaryota</taxon>
        <taxon>Metazoa</taxon>
        <taxon>Spiralia</taxon>
        <taxon>Lophotrochozoa</taxon>
        <taxon>Platyhelminthes</taxon>
        <taxon>Trematoda</taxon>
        <taxon>Digenea</taxon>
        <taxon>Plagiorchiida</taxon>
        <taxon>Echinostomata</taxon>
        <taxon>Echinostomatoidea</taxon>
        <taxon>Fasciolidae</taxon>
        <taxon>Fasciola</taxon>
    </lineage>
</organism>
<proteinExistence type="predicted"/>
<keyword evidence="1" id="KW-0479">Metal-binding</keyword>
<feature type="region of interest" description="Disordered" evidence="3">
    <location>
        <begin position="408"/>
        <end position="467"/>
    </location>
</feature>
<protein>
    <submittedName>
        <fullName evidence="5">DNA polymerase sigma</fullName>
    </submittedName>
</protein>
<dbReference type="Proteomes" id="UP000316759">
    <property type="component" value="Unassembled WGS sequence"/>
</dbReference>
<feature type="compositionally biased region" description="Polar residues" evidence="3">
    <location>
        <begin position="540"/>
        <end position="568"/>
    </location>
</feature>
<dbReference type="InterPro" id="IPR002058">
    <property type="entry name" value="PAP_assoc"/>
</dbReference>
<keyword evidence="2" id="KW-0460">Magnesium</keyword>
<dbReference type="OrthoDB" id="273917at2759"/>
<dbReference type="FunFam" id="1.10.1410.10:FF:000003">
    <property type="entry name" value="non-canonical poly(A) RNA polymerase PAPD7"/>
    <property type="match status" value="1"/>
</dbReference>
<evidence type="ECO:0000313" key="5">
    <source>
        <dbReference type="EMBL" id="TPP60710.1"/>
    </source>
</evidence>
<gene>
    <name evidence="5" type="ORF">FGIG_08414</name>
</gene>
<dbReference type="GO" id="GO:0043634">
    <property type="term" value="P:polyadenylation-dependent ncRNA catabolic process"/>
    <property type="evidence" value="ECO:0007669"/>
    <property type="project" value="TreeGrafter"/>
</dbReference>
<feature type="domain" description="PAP-associated" evidence="4">
    <location>
        <begin position="88"/>
        <end position="148"/>
    </location>
</feature>
<evidence type="ECO:0000313" key="6">
    <source>
        <dbReference type="Proteomes" id="UP000316759"/>
    </source>
</evidence>
<feature type="region of interest" description="Disordered" evidence="3">
    <location>
        <begin position="327"/>
        <end position="393"/>
    </location>
</feature>
<evidence type="ECO:0000256" key="3">
    <source>
        <dbReference type="SAM" id="MobiDB-lite"/>
    </source>
</evidence>
<dbReference type="Gene3D" id="1.10.1410.10">
    <property type="match status" value="1"/>
</dbReference>
<name>A0A504YSF8_FASGI</name>
<dbReference type="GO" id="GO:0031499">
    <property type="term" value="C:TRAMP complex"/>
    <property type="evidence" value="ECO:0007669"/>
    <property type="project" value="TreeGrafter"/>
</dbReference>
<dbReference type="SUPFAM" id="SSF81631">
    <property type="entry name" value="PAP/OAS1 substrate-binding domain"/>
    <property type="match status" value="1"/>
</dbReference>
<feature type="compositionally biased region" description="Polar residues" evidence="3">
    <location>
        <begin position="354"/>
        <end position="369"/>
    </location>
</feature>